<dbReference type="GO" id="GO:0004190">
    <property type="term" value="F:aspartic-type endopeptidase activity"/>
    <property type="evidence" value="ECO:0007669"/>
    <property type="project" value="InterPro"/>
</dbReference>
<evidence type="ECO:0000256" key="11">
    <source>
        <dbReference type="ARBA" id="ARBA00039658"/>
    </source>
</evidence>
<keyword evidence="6" id="KW-0255">Endonuclease</keyword>
<dbReference type="InterPro" id="IPR001969">
    <property type="entry name" value="Aspartic_peptidase_AS"/>
</dbReference>
<dbReference type="PROSITE" id="PS00141">
    <property type="entry name" value="ASP_PROTEASE"/>
    <property type="match status" value="1"/>
</dbReference>
<comment type="similarity">
    <text evidence="1">Belongs to the beta type-B retroviral polymerase family. HERV class-II K(HML-2) pol subfamily.</text>
</comment>
<dbReference type="Gene3D" id="3.10.10.10">
    <property type="entry name" value="HIV Type 1 Reverse Transcriptase, subunit A, domain 1"/>
    <property type="match status" value="1"/>
</dbReference>
<dbReference type="Pfam" id="PF00665">
    <property type="entry name" value="rve"/>
    <property type="match status" value="1"/>
</dbReference>
<evidence type="ECO:0000256" key="12">
    <source>
        <dbReference type="SAM" id="MobiDB-lite"/>
    </source>
</evidence>
<evidence type="ECO:0000259" key="14">
    <source>
        <dbReference type="PROSITE" id="PS50994"/>
    </source>
</evidence>
<feature type="domain" description="Integrase catalytic" evidence="14">
    <location>
        <begin position="1016"/>
        <end position="1173"/>
    </location>
</feature>
<dbReference type="GO" id="GO:0006508">
    <property type="term" value="P:proteolysis"/>
    <property type="evidence" value="ECO:0007669"/>
    <property type="project" value="InterPro"/>
</dbReference>
<dbReference type="FunFam" id="1.10.340.70:FF:000001">
    <property type="entry name" value="Retrovirus-related Pol polyprotein from transposon gypsy-like Protein"/>
    <property type="match status" value="1"/>
</dbReference>
<evidence type="ECO:0000256" key="7">
    <source>
        <dbReference type="ARBA" id="ARBA00022801"/>
    </source>
</evidence>
<dbReference type="InterPro" id="IPR043502">
    <property type="entry name" value="DNA/RNA_pol_sf"/>
</dbReference>
<dbReference type="PROSITE" id="PS50994">
    <property type="entry name" value="INTEGRASE"/>
    <property type="match status" value="1"/>
</dbReference>
<evidence type="ECO:0000256" key="9">
    <source>
        <dbReference type="ARBA" id="ARBA00022908"/>
    </source>
</evidence>
<feature type="region of interest" description="Disordered" evidence="12">
    <location>
        <begin position="1464"/>
        <end position="1491"/>
    </location>
</feature>
<organism evidence="15">
    <name type="scientific">Nothobranchius furzeri</name>
    <name type="common">Turquoise killifish</name>
    <dbReference type="NCBI Taxonomy" id="105023"/>
    <lineage>
        <taxon>Eukaryota</taxon>
        <taxon>Metazoa</taxon>
        <taxon>Chordata</taxon>
        <taxon>Craniata</taxon>
        <taxon>Vertebrata</taxon>
        <taxon>Euteleostomi</taxon>
        <taxon>Actinopterygii</taxon>
        <taxon>Neopterygii</taxon>
        <taxon>Teleostei</taxon>
        <taxon>Neoteleostei</taxon>
        <taxon>Acanthomorphata</taxon>
        <taxon>Ovalentaria</taxon>
        <taxon>Atherinomorphae</taxon>
        <taxon>Cyprinodontiformes</taxon>
        <taxon>Nothobranchiidae</taxon>
        <taxon>Nothobranchius</taxon>
    </lineage>
</organism>
<keyword evidence="8" id="KW-0460">Magnesium</keyword>
<dbReference type="InterPro" id="IPR041588">
    <property type="entry name" value="Integrase_H2C2"/>
</dbReference>
<name>A0A1A8A4H4_NOTFU</name>
<dbReference type="Gene3D" id="3.30.420.10">
    <property type="entry name" value="Ribonuclease H-like superfamily/Ribonuclease H"/>
    <property type="match status" value="1"/>
</dbReference>
<feature type="compositionally biased region" description="Basic residues" evidence="12">
    <location>
        <begin position="1315"/>
        <end position="1324"/>
    </location>
</feature>
<feature type="region of interest" description="Disordered" evidence="12">
    <location>
        <begin position="1440"/>
        <end position="1459"/>
    </location>
</feature>
<feature type="compositionally biased region" description="Polar residues" evidence="12">
    <location>
        <begin position="1399"/>
        <end position="1415"/>
    </location>
</feature>
<dbReference type="FunFam" id="3.30.420.10:FF:000269">
    <property type="entry name" value="Uncharacterized protein"/>
    <property type="match status" value="1"/>
</dbReference>
<dbReference type="InterPro" id="IPR036397">
    <property type="entry name" value="RNaseH_sf"/>
</dbReference>
<evidence type="ECO:0000256" key="2">
    <source>
        <dbReference type="ARBA" id="ARBA00012180"/>
    </source>
</evidence>
<evidence type="ECO:0000256" key="4">
    <source>
        <dbReference type="ARBA" id="ARBA00022695"/>
    </source>
</evidence>
<keyword evidence="3" id="KW-0808">Transferase</keyword>
<dbReference type="InterPro" id="IPR012337">
    <property type="entry name" value="RNaseH-like_sf"/>
</dbReference>
<keyword evidence="4" id="KW-0548">Nucleotidyltransferase</keyword>
<dbReference type="GO" id="GO:0004523">
    <property type="term" value="F:RNA-DNA hybrid ribonuclease activity"/>
    <property type="evidence" value="ECO:0007669"/>
    <property type="project" value="UniProtKB-EC"/>
</dbReference>
<dbReference type="FunFam" id="3.10.10.10:FF:000004">
    <property type="entry name" value="Uncharacterized protein"/>
    <property type="match status" value="1"/>
</dbReference>
<dbReference type="PROSITE" id="PS50878">
    <property type="entry name" value="RT_POL"/>
    <property type="match status" value="1"/>
</dbReference>
<dbReference type="CDD" id="cd09274">
    <property type="entry name" value="RNase_HI_RT_Ty3"/>
    <property type="match status" value="1"/>
</dbReference>
<dbReference type="SUPFAM" id="SSF56672">
    <property type="entry name" value="DNA/RNA polymerases"/>
    <property type="match status" value="1"/>
</dbReference>
<dbReference type="Gene3D" id="1.10.340.70">
    <property type="match status" value="1"/>
</dbReference>
<accession>A0A1A8A4H4</accession>
<dbReference type="Pfam" id="PF00078">
    <property type="entry name" value="RVT_1"/>
    <property type="match status" value="1"/>
</dbReference>
<dbReference type="InterPro" id="IPR041577">
    <property type="entry name" value="RT_RNaseH_2"/>
</dbReference>
<keyword evidence="9" id="KW-0229">DNA integration</keyword>
<dbReference type="InterPro" id="IPR050951">
    <property type="entry name" value="Retrovirus_Pol_polyprotein"/>
</dbReference>
<evidence type="ECO:0000256" key="3">
    <source>
        <dbReference type="ARBA" id="ARBA00022679"/>
    </source>
</evidence>
<proteinExistence type="inferred from homology"/>
<dbReference type="Pfam" id="PF17919">
    <property type="entry name" value="RT_RNaseH_2"/>
    <property type="match status" value="1"/>
</dbReference>
<dbReference type="GO" id="GO:0015074">
    <property type="term" value="P:DNA integration"/>
    <property type="evidence" value="ECO:0007669"/>
    <property type="project" value="UniProtKB-KW"/>
</dbReference>
<keyword evidence="7" id="KW-0378">Hydrolase</keyword>
<evidence type="ECO:0000313" key="15">
    <source>
        <dbReference type="EMBL" id="SBP49573.1"/>
    </source>
</evidence>
<sequence length="1559" mass="176491">MGTKTLIHSYSTDDDQIQLPKSLVGQKCTASVTVAGVKCNCLLDSGSQVTTVSSSFYHANLSDYPIHPIACLEVEAASGQNIPYLGYVELSLKFPKDFVEAEPEVSTLALVVPDVRSNGDLPVLIGTNVLDVVYDEYCNGKNANELSPVYGYRQILRTLKLRNTKDSTGRVGLMTLRGKLQHVVPAQGRMPLECYIKANHAGKCVIIEQPSSSTLPGGIFVECCLVNLPEQHPQKLPVWVRNETEHDITLPNGCVIAELHTPEHIHDLPAQTSGRDTIQCCAATTQPANPSSQPKLTFQFGESPLPNEWKERITNKLNEYGDVFACHDLDFGHATKVKHHINLNDNTPFKQRSRPIHPNDYEAVRRHLQTLLEANIIRESESSYSSPIVVVRKKNGEVRLCIDYRKLNTLTIRDAYALPNLEEAFSALSGSKWFSVMDLKSGYYQIEMEERDKPKTAFVCPLGFYEFNRMPQGITNAPSTFQRVMEKCMGNLHLKEVLVFLDDIIVFSSSLEEHESRLIHVLQQLRENGLKLSPSKCRFFQTSVRYLGHIVSNQGVETDPEKVAAIRTWPKPQTLKELKSFLGFAGYYRRFVQDYSKIVKPLNDLTGGYPPFRKGRKVSPCQNEYYNPKEPLTNRWTPECQQAFELIIEKLCTAPVLGFANTKLPYVLHTDASTSGLGAALYQEQDGEMRVIAYASRGLSPSEKRYPAHKLEFLALKWSVVEKFQDYLYGTTFTVITDNNPLTYILKSAKLDAASYRWLAALSTFNFNIKYRAGKSNQDADGLSRCPRETLSDDHASLEERERVKQFASHHLATSPSQEVLSAETIHVLGHRHLLNQNQDDPPAVTFVESLAIHSDAVPDLYASEEMLGCTTLPAYTEAELQQLQQSDPIIKTVVNLLETREEPVVDSHSDSLELRLMLKEWTRLTTRNGLLYRVRQADGDLCYQFVVPSSLRTTVLTCLHDDMGHMGLERTIDLVRSRFYWPKMMQSVEHKIKTCGRCVRRKTPPEKSAPLINIQTSRPMELVCMDYLSLEPDSHNTKDILVITDHFTKYAVAIPTKDQKAITVAKNLWEQFFVHYGFPERLLSDQGRDFESQLIKELCILVGSTKVRTSPYHPRGNPVERFNRTLLSMLGTLKNKDKSHWRDYVKPLTHAYNCTKNEVTGYSPYELMFGRQPRLPIDISFNLPAKGGSPKSHSQYVKNLKAHLEESYQVATQNSKRVADRNKRRFDKAVRESVLETGDKVLVRNLRLRNKHKLTDKWESTVYKVLTKVSDLPVYKVEPISGDGPIRTLHRDHLLACGDLCEEEETKQPEPRPCRPKTRPKPPHPREEYSDSDDDLPYTHLPLSHDGRFTHLCSIPKLLPVGHPSSETQLSRPESQVSNLPDPMQTAPGISERGPHSPTVNQNLSEGNQRNMGNENPLDVMNQTGTDNLLDVINQTGNGNLPDTMNNKMQENTESDSALTCENNVNKSESKTLTDKDTVRRSERSRRPPDRFYYSQLGKPLISFAQSFLGSFNEALDAFSNNDNYLTHQQEHEGTQAKSRGESVTHEKYWATKPVYVV</sequence>
<evidence type="ECO:0000256" key="6">
    <source>
        <dbReference type="ARBA" id="ARBA00022759"/>
    </source>
</evidence>
<feature type="compositionally biased region" description="Basic and acidic residues" evidence="12">
    <location>
        <begin position="1469"/>
        <end position="1491"/>
    </location>
</feature>
<gene>
    <name evidence="15" type="primary">Nfu_g_1_001481</name>
</gene>
<dbReference type="GO" id="GO:0003676">
    <property type="term" value="F:nucleic acid binding"/>
    <property type="evidence" value="ECO:0007669"/>
    <property type="project" value="InterPro"/>
</dbReference>
<dbReference type="PANTHER" id="PTHR37984">
    <property type="entry name" value="PROTEIN CBG26694"/>
    <property type="match status" value="1"/>
</dbReference>
<evidence type="ECO:0000256" key="5">
    <source>
        <dbReference type="ARBA" id="ARBA00022722"/>
    </source>
</evidence>
<dbReference type="SUPFAM" id="SSF53098">
    <property type="entry name" value="Ribonuclease H-like"/>
    <property type="match status" value="1"/>
</dbReference>
<dbReference type="PANTHER" id="PTHR37984:SF15">
    <property type="entry name" value="INTEGRASE CATALYTIC DOMAIN-CONTAINING PROTEIN"/>
    <property type="match status" value="1"/>
</dbReference>
<feature type="region of interest" description="Disordered" evidence="12">
    <location>
        <begin position="1304"/>
        <end position="1343"/>
    </location>
</feature>
<dbReference type="EC" id="3.1.26.4" evidence="2"/>
<dbReference type="Pfam" id="PF17921">
    <property type="entry name" value="Integrase_H2C2"/>
    <property type="match status" value="1"/>
</dbReference>
<evidence type="ECO:0000256" key="8">
    <source>
        <dbReference type="ARBA" id="ARBA00022842"/>
    </source>
</evidence>
<keyword evidence="5" id="KW-0540">Nuclease</keyword>
<dbReference type="GO" id="GO:0003964">
    <property type="term" value="F:RNA-directed DNA polymerase activity"/>
    <property type="evidence" value="ECO:0007669"/>
    <property type="project" value="UniProtKB-KW"/>
</dbReference>
<feature type="domain" description="Reverse transcriptase" evidence="13">
    <location>
        <begin position="372"/>
        <end position="551"/>
    </location>
</feature>
<dbReference type="FunFam" id="3.10.20.370:FF:000001">
    <property type="entry name" value="Retrovirus-related Pol polyprotein from transposon 17.6-like protein"/>
    <property type="match status" value="1"/>
</dbReference>
<feature type="region of interest" description="Disordered" evidence="12">
    <location>
        <begin position="1364"/>
        <end position="1417"/>
    </location>
</feature>
<feature type="compositionally biased region" description="Polar residues" evidence="12">
    <location>
        <begin position="1366"/>
        <end position="1380"/>
    </location>
</feature>
<evidence type="ECO:0000256" key="1">
    <source>
        <dbReference type="ARBA" id="ARBA00010879"/>
    </source>
</evidence>
<reference evidence="15" key="2">
    <citation type="submission" date="2016-06" db="EMBL/GenBank/DDBJ databases">
        <title>The genome of a short-lived fish provides insights into sex chromosome evolution and the genetic control of aging.</title>
        <authorList>
            <person name="Reichwald K."/>
            <person name="Felder M."/>
            <person name="Petzold A."/>
            <person name="Koch P."/>
            <person name="Groth M."/>
            <person name="Platzer M."/>
        </authorList>
    </citation>
    <scope>NUCLEOTIDE SEQUENCE</scope>
    <source>
        <tissue evidence="15">Brain</tissue>
    </source>
</reference>
<dbReference type="InterPro" id="IPR001584">
    <property type="entry name" value="Integrase_cat-core"/>
</dbReference>
<dbReference type="FunFam" id="3.30.70.270:FF:000020">
    <property type="entry name" value="Transposon Tf2-6 polyprotein-like Protein"/>
    <property type="match status" value="1"/>
</dbReference>
<keyword evidence="10" id="KW-0695">RNA-directed DNA polymerase</keyword>
<protein>
    <recommendedName>
        <fullName evidence="11">Gypsy retrotransposon integrase-like protein 1</fullName>
        <ecNumber evidence="2">3.1.26.4</ecNumber>
    </recommendedName>
</protein>
<dbReference type="EMBL" id="HADY01011088">
    <property type="protein sequence ID" value="SBP49573.1"/>
    <property type="molecule type" value="Transcribed_RNA"/>
</dbReference>
<dbReference type="CDD" id="cd01647">
    <property type="entry name" value="RT_LTR"/>
    <property type="match status" value="1"/>
</dbReference>
<reference evidence="15" key="1">
    <citation type="submission" date="2016-05" db="EMBL/GenBank/DDBJ databases">
        <authorList>
            <person name="Lavstsen T."/>
            <person name="Jespersen J.S."/>
        </authorList>
    </citation>
    <scope>NUCLEOTIDE SEQUENCE</scope>
    <source>
        <tissue evidence="15">Brain</tissue>
    </source>
</reference>
<evidence type="ECO:0000256" key="10">
    <source>
        <dbReference type="ARBA" id="ARBA00022918"/>
    </source>
</evidence>
<dbReference type="InterPro" id="IPR043128">
    <property type="entry name" value="Rev_trsase/Diguanyl_cyclase"/>
</dbReference>
<dbReference type="Gene3D" id="3.30.70.270">
    <property type="match status" value="2"/>
</dbReference>
<dbReference type="InterPro" id="IPR000477">
    <property type="entry name" value="RT_dom"/>
</dbReference>
<dbReference type="Gene3D" id="3.10.20.370">
    <property type="match status" value="1"/>
</dbReference>
<evidence type="ECO:0000259" key="13">
    <source>
        <dbReference type="PROSITE" id="PS50878"/>
    </source>
</evidence>
<dbReference type="CDD" id="cd00303">
    <property type="entry name" value="retropepsin_like"/>
    <property type="match status" value="1"/>
</dbReference>